<proteinExistence type="predicted"/>
<dbReference type="Proteomes" id="UP000659698">
    <property type="component" value="Unassembled WGS sequence"/>
</dbReference>
<gene>
    <name evidence="2" type="ORF">H7U12_19970</name>
</gene>
<accession>A0ABR6VXP3</accession>
<keyword evidence="1" id="KW-0812">Transmembrane</keyword>
<name>A0ABR6VXP3_9BACT</name>
<dbReference type="RefSeq" id="WP_186641420.1">
    <property type="nucleotide sequence ID" value="NZ_JACOAF010000044.1"/>
</dbReference>
<feature type="transmembrane region" description="Helical" evidence="1">
    <location>
        <begin position="91"/>
        <end position="112"/>
    </location>
</feature>
<evidence type="ECO:0000256" key="1">
    <source>
        <dbReference type="SAM" id="Phobius"/>
    </source>
</evidence>
<dbReference type="EMBL" id="JACOAF010000044">
    <property type="protein sequence ID" value="MBC3541977.1"/>
    <property type="molecule type" value="Genomic_DNA"/>
</dbReference>
<keyword evidence="1" id="KW-0472">Membrane</keyword>
<reference evidence="2 3" key="1">
    <citation type="journal article" date="2019" name="Int. J. Syst. Evol. Microbiol.">
        <title>Rufibacter sediminis sp. nov., isolated from freshwater lake sediment.</title>
        <authorList>
            <person name="Qu J.H."/>
            <person name="Zhang L.J."/>
            <person name="Fu Y.H."/>
            <person name="Li H.F."/>
        </authorList>
    </citation>
    <scope>NUCLEOTIDE SEQUENCE [LARGE SCALE GENOMIC DNA]</scope>
    <source>
        <strain evidence="2 3">H-1</strain>
    </source>
</reference>
<organism evidence="2 3">
    <name type="scientific">Rufibacter sediminis</name>
    <dbReference type="NCBI Taxonomy" id="2762756"/>
    <lineage>
        <taxon>Bacteria</taxon>
        <taxon>Pseudomonadati</taxon>
        <taxon>Bacteroidota</taxon>
        <taxon>Cytophagia</taxon>
        <taxon>Cytophagales</taxon>
        <taxon>Hymenobacteraceae</taxon>
        <taxon>Rufibacter</taxon>
    </lineage>
</organism>
<evidence type="ECO:0000313" key="3">
    <source>
        <dbReference type="Proteomes" id="UP000659698"/>
    </source>
</evidence>
<feature type="transmembrane region" description="Helical" evidence="1">
    <location>
        <begin position="15"/>
        <end position="36"/>
    </location>
</feature>
<feature type="transmembrane region" description="Helical" evidence="1">
    <location>
        <begin position="132"/>
        <end position="152"/>
    </location>
</feature>
<keyword evidence="1" id="KW-1133">Transmembrane helix</keyword>
<sequence length="162" mass="17957">MDTSLQQARRQGSTYALRVTLVTEVVLAVLFFTLLLSVTSSAQMFWDIVTYLGTVNLAIFVFSSLLFAFLVGRKAGVNILIRKKKSTWVGVFSGLKVVLFSTLICVLAALFLQATTGALEKGWLLNYIMKPFAWMGLLCLVPVTIAGLWYGYKLKSKQELSS</sequence>
<feature type="transmembrane region" description="Helical" evidence="1">
    <location>
        <begin position="48"/>
        <end position="71"/>
    </location>
</feature>
<keyword evidence="3" id="KW-1185">Reference proteome</keyword>
<protein>
    <submittedName>
        <fullName evidence="2">Uncharacterized protein</fullName>
    </submittedName>
</protein>
<comment type="caution">
    <text evidence="2">The sequence shown here is derived from an EMBL/GenBank/DDBJ whole genome shotgun (WGS) entry which is preliminary data.</text>
</comment>
<evidence type="ECO:0000313" key="2">
    <source>
        <dbReference type="EMBL" id="MBC3541977.1"/>
    </source>
</evidence>